<reference evidence="1 2" key="1">
    <citation type="submission" date="2018-08" db="EMBL/GenBank/DDBJ databases">
        <title>Genome and evolution of the arbuscular mycorrhizal fungus Diversispora epigaea (formerly Glomus versiforme) and its bacterial endosymbionts.</title>
        <authorList>
            <person name="Sun X."/>
            <person name="Fei Z."/>
            <person name="Harrison M."/>
        </authorList>
    </citation>
    <scope>NUCLEOTIDE SEQUENCE [LARGE SCALE GENOMIC DNA]</scope>
    <source>
        <strain evidence="1 2">IT104</strain>
    </source>
</reference>
<name>A0A397GF68_9GLOM</name>
<organism evidence="1 2">
    <name type="scientific">Diversispora epigaea</name>
    <dbReference type="NCBI Taxonomy" id="1348612"/>
    <lineage>
        <taxon>Eukaryota</taxon>
        <taxon>Fungi</taxon>
        <taxon>Fungi incertae sedis</taxon>
        <taxon>Mucoromycota</taxon>
        <taxon>Glomeromycotina</taxon>
        <taxon>Glomeromycetes</taxon>
        <taxon>Diversisporales</taxon>
        <taxon>Diversisporaceae</taxon>
        <taxon>Diversispora</taxon>
    </lineage>
</organism>
<evidence type="ECO:0000313" key="1">
    <source>
        <dbReference type="EMBL" id="RHZ46750.1"/>
    </source>
</evidence>
<dbReference type="AlphaFoldDB" id="A0A397GF68"/>
<comment type="caution">
    <text evidence="1">The sequence shown here is derived from an EMBL/GenBank/DDBJ whole genome shotgun (WGS) entry which is preliminary data.</text>
</comment>
<gene>
    <name evidence="1" type="ORF">Glove_606g196</name>
</gene>
<dbReference type="Proteomes" id="UP000266861">
    <property type="component" value="Unassembled WGS sequence"/>
</dbReference>
<accession>A0A397GF68</accession>
<evidence type="ECO:0000313" key="2">
    <source>
        <dbReference type="Proteomes" id="UP000266861"/>
    </source>
</evidence>
<proteinExistence type="predicted"/>
<protein>
    <submittedName>
        <fullName evidence="1">Uncharacterized protein</fullName>
    </submittedName>
</protein>
<sequence length="69" mass="8150">MQSEIECAENEASIAEFKIGICREIKIEDVNLDRKKKYVCQDNGIFLLEVRYDEKPEIVIPQEYKKLRS</sequence>
<dbReference type="EMBL" id="PQFF01000504">
    <property type="protein sequence ID" value="RHZ46750.1"/>
    <property type="molecule type" value="Genomic_DNA"/>
</dbReference>
<keyword evidence="2" id="KW-1185">Reference proteome</keyword>